<dbReference type="HOGENOM" id="CLU_057528_0_0_1"/>
<feature type="compositionally biased region" description="Low complexity" evidence="2">
    <location>
        <begin position="234"/>
        <end position="245"/>
    </location>
</feature>
<feature type="region of interest" description="Disordered" evidence="2">
    <location>
        <begin position="86"/>
        <end position="106"/>
    </location>
</feature>
<feature type="region of interest" description="Disordered" evidence="2">
    <location>
        <begin position="222"/>
        <end position="248"/>
    </location>
</feature>
<dbReference type="AlphaFoldDB" id="F7FB61"/>
<name>F7FB61_ORNAN</name>
<feature type="compositionally biased region" description="Low complexity" evidence="2">
    <location>
        <begin position="491"/>
        <end position="501"/>
    </location>
</feature>
<feature type="compositionally biased region" description="Acidic residues" evidence="2">
    <location>
        <begin position="502"/>
        <end position="516"/>
    </location>
</feature>
<sequence>MDPGAEGPGGRLVPPARAWFLLPLPGPAAPQPEARPSAWQKLRSHLPAPLPGVLQKLLLWGQLLMGTIPASWLELARRSPAWRALSRGRDHPAGPSAPRPLSAPAEPPSLTWLEEELFWQWGSQGLESELKGKGSLWDSAAGTLLVEHRLWGVHLLPSDLHPRRCSDKEPGRVGVQPLDHFKGVSCLWSPPGLDCLPGLELGPPNRCEGGDLVEVQSLQVEGGPAADQGPQPLSAECASSSSVSPRSREGLPEIHHLRMKRLEFLQQASKGQALPTPEQDHGYHSLEEEHHLLRIDLSQALNSEQRRESPKPVQQVPPPQPALGGAPHPTEPDTGLLIPEIPLSLEFQGCPETGPARDVPGEGATPKDQADDSPEIGDPLPTAARPACSNKLIDYILGGASSDQESGSSSEGEDWDEEEEDAGFDSDEPPTEPGPGQRDSVLWRSFCRVEDPYNPQNFTATMQTSLRTVSEDPSDSEKELADRSDAEDSPWTESSSDSQSSEADDDSDDDGDSSADEAENLKLWNSFNNSDDPYNPFNFKAPFQTAGKKGREKCDSTGQAGSKVASCQSRALLTCQVQLLRSHEGGLKNLAQHGIRSGDGQVHTRRKKVTFLEEVTEYYISSDEDRKGPWEELARDGCRFQKRIQETEDAIGYCLTFEHRQRIFNRLQEACY</sequence>
<dbReference type="InterPro" id="IPR051254">
    <property type="entry name" value="PPP1R15"/>
</dbReference>
<evidence type="ECO:0000259" key="4">
    <source>
        <dbReference type="Pfam" id="PF10488"/>
    </source>
</evidence>
<accession>F7FB61</accession>
<evidence type="ECO:0000256" key="1">
    <source>
        <dbReference type="ARBA" id="ARBA00010161"/>
    </source>
</evidence>
<reference evidence="5" key="3">
    <citation type="submission" date="2025-09" db="UniProtKB">
        <authorList>
            <consortium name="Ensembl"/>
        </authorList>
    </citation>
    <scope>IDENTIFICATION</scope>
    <source>
        <strain evidence="5">Glennie</strain>
    </source>
</reference>
<dbReference type="Proteomes" id="UP000002279">
    <property type="component" value="Chromosome 7"/>
</dbReference>
<dbReference type="Pfam" id="PF10488">
    <property type="entry name" value="PP1c_bdg"/>
    <property type="match status" value="1"/>
</dbReference>
<dbReference type="Pfam" id="PF10472">
    <property type="entry name" value="CReP_N"/>
    <property type="match status" value="1"/>
</dbReference>
<reference evidence="5" key="2">
    <citation type="submission" date="2025-08" db="UniProtKB">
        <authorList>
            <consortium name="Ensembl"/>
        </authorList>
    </citation>
    <scope>IDENTIFICATION</scope>
    <source>
        <strain evidence="5">Glennie</strain>
    </source>
</reference>
<feature type="domain" description="Protein phosphatase 1 regulatory subunit 15A/B C-terminal" evidence="4">
    <location>
        <begin position="441"/>
        <end position="667"/>
    </location>
</feature>
<dbReference type="Ensembl" id="ENSOANT00000021246.3">
    <property type="protein sequence ID" value="ENSOANP00000021243.3"/>
    <property type="gene ID" value="ENSOANG00000013461.3"/>
</dbReference>
<evidence type="ECO:0000313" key="5">
    <source>
        <dbReference type="Ensembl" id="ENSOANP00000021243.3"/>
    </source>
</evidence>
<dbReference type="RefSeq" id="XP_028924920.1">
    <property type="nucleotide sequence ID" value="XM_029069087.2"/>
</dbReference>
<comment type="similarity">
    <text evidence="1">Belongs to the PPP1R15 family.</text>
</comment>
<feature type="region of interest" description="Disordered" evidence="2">
    <location>
        <begin position="302"/>
        <end position="516"/>
    </location>
</feature>
<dbReference type="Bgee" id="ENSOANG00000013461">
    <property type="expression patterns" value="Expressed in fibroblast and 8 other cell types or tissues"/>
</dbReference>
<dbReference type="GO" id="GO:0000164">
    <property type="term" value="C:protein phosphatase type 1 complex"/>
    <property type="evidence" value="ECO:0000318"/>
    <property type="project" value="GO_Central"/>
</dbReference>
<dbReference type="OrthoDB" id="5976067at2759"/>
<dbReference type="InterPro" id="IPR019523">
    <property type="entry name" value="Prot_Pase1_reg-su15A/B_C"/>
</dbReference>
<dbReference type="eggNOG" id="ENOG502QV9K">
    <property type="taxonomic scope" value="Eukaryota"/>
</dbReference>
<protein>
    <submittedName>
        <fullName evidence="5">Protein phosphatase 1 regulatory subunit 15B</fullName>
    </submittedName>
</protein>
<evidence type="ECO:0000256" key="2">
    <source>
        <dbReference type="SAM" id="MobiDB-lite"/>
    </source>
</evidence>
<dbReference type="InParanoid" id="F7FB61"/>
<feature type="compositionally biased region" description="Low complexity" evidence="2">
    <location>
        <begin position="398"/>
        <end position="410"/>
    </location>
</feature>
<dbReference type="GO" id="GO:0019888">
    <property type="term" value="F:protein phosphatase regulator activity"/>
    <property type="evidence" value="ECO:0000318"/>
    <property type="project" value="GO_Central"/>
</dbReference>
<proteinExistence type="inferred from homology"/>
<evidence type="ECO:0000259" key="3">
    <source>
        <dbReference type="Pfam" id="PF10472"/>
    </source>
</evidence>
<gene>
    <name evidence="5" type="primary">PPP1R15B</name>
</gene>
<dbReference type="InterPro" id="IPR019512">
    <property type="entry name" value="Prot_Pase1_reg-su15B_N"/>
</dbReference>
<dbReference type="PANTHER" id="PTHR16489">
    <property type="entry name" value="GH11727P"/>
    <property type="match status" value="1"/>
</dbReference>
<dbReference type="KEGG" id="oaa:100075338"/>
<dbReference type="FunCoup" id="F7FB61">
    <property type="interactions" value="984"/>
</dbReference>
<dbReference type="GeneTree" id="ENSGT00940000154404"/>
<keyword evidence="6" id="KW-1185">Reference proteome</keyword>
<dbReference type="STRING" id="9258.ENSOANP00000021243"/>
<dbReference type="GO" id="GO:0005783">
    <property type="term" value="C:endoplasmic reticulum"/>
    <property type="evidence" value="ECO:0000318"/>
    <property type="project" value="GO_Central"/>
</dbReference>
<reference evidence="5 6" key="1">
    <citation type="journal article" date="2008" name="Nature">
        <title>Genome analysis of the platypus reveals unique signatures of evolution.</title>
        <authorList>
            <person name="Warren W.C."/>
            <person name="Hillier L.W."/>
            <person name="Marshall Graves J.A."/>
            <person name="Birney E."/>
            <person name="Ponting C.P."/>
            <person name="Grutzner F."/>
            <person name="Belov K."/>
            <person name="Miller W."/>
            <person name="Clarke L."/>
            <person name="Chinwalla A.T."/>
            <person name="Yang S.P."/>
            <person name="Heger A."/>
            <person name="Locke D.P."/>
            <person name="Miethke P."/>
            <person name="Waters P.D."/>
            <person name="Veyrunes F."/>
            <person name="Fulton L."/>
            <person name="Fulton B."/>
            <person name="Graves T."/>
            <person name="Wallis J."/>
            <person name="Puente X.S."/>
            <person name="Lopez-Otin C."/>
            <person name="Ordonez G.R."/>
            <person name="Eichler E.E."/>
            <person name="Chen L."/>
            <person name="Cheng Z."/>
            <person name="Deakin J.E."/>
            <person name="Alsop A."/>
            <person name="Thompson K."/>
            <person name="Kirby P."/>
            <person name="Papenfuss A.T."/>
            <person name="Wakefield M.J."/>
            <person name="Olender T."/>
            <person name="Lancet D."/>
            <person name="Huttley G.A."/>
            <person name="Smit A.F."/>
            <person name="Pask A."/>
            <person name="Temple-Smith P."/>
            <person name="Batzer M.A."/>
            <person name="Walker J.A."/>
            <person name="Konkel M.K."/>
            <person name="Harris R.S."/>
            <person name="Whittington C.M."/>
            <person name="Wong E.S."/>
            <person name="Gemmell N.J."/>
            <person name="Buschiazzo E."/>
            <person name="Vargas Jentzsch I.M."/>
            <person name="Merkel A."/>
            <person name="Schmitz J."/>
            <person name="Zemann A."/>
            <person name="Churakov G."/>
            <person name="Kriegs J.O."/>
            <person name="Brosius J."/>
            <person name="Murchison E.P."/>
            <person name="Sachidanandam R."/>
            <person name="Smith C."/>
            <person name="Hannon G.J."/>
            <person name="Tsend-Ayush E."/>
            <person name="McMillan D."/>
            <person name="Attenborough R."/>
            <person name="Rens W."/>
            <person name="Ferguson-Smith M."/>
            <person name="Lefevre C.M."/>
            <person name="Sharp J.A."/>
            <person name="Nicholas K.R."/>
            <person name="Ray D.A."/>
            <person name="Kube M."/>
            <person name="Reinhardt R."/>
            <person name="Pringle T.H."/>
            <person name="Taylor J."/>
            <person name="Jones R.C."/>
            <person name="Nixon B."/>
            <person name="Dacheux J.L."/>
            <person name="Niwa H."/>
            <person name="Sekita Y."/>
            <person name="Huang X."/>
            <person name="Stark A."/>
            <person name="Kheradpour P."/>
            <person name="Kellis M."/>
            <person name="Flicek P."/>
            <person name="Chen Y."/>
            <person name="Webber C."/>
            <person name="Hardison R."/>
            <person name="Nelson J."/>
            <person name="Hallsworth-Pepin K."/>
            <person name="Delehaunty K."/>
            <person name="Markovic C."/>
            <person name="Minx P."/>
            <person name="Feng Y."/>
            <person name="Kremitzki C."/>
            <person name="Mitreva M."/>
            <person name="Glasscock J."/>
            <person name="Wylie T."/>
            <person name="Wohldmann P."/>
            <person name="Thiru P."/>
            <person name="Nhan M.N."/>
            <person name="Pohl C.S."/>
            <person name="Smith S.M."/>
            <person name="Hou S."/>
            <person name="Nefedov M."/>
            <person name="de Jong P.J."/>
            <person name="Renfree M.B."/>
            <person name="Mardis E.R."/>
            <person name="Wilson R.K."/>
        </authorList>
    </citation>
    <scope>NUCLEOTIDE SEQUENCE [LARGE SCALE GENOMIC DNA]</scope>
    <source>
        <strain evidence="5 6">Glennie</strain>
    </source>
</reference>
<evidence type="ECO:0000313" key="6">
    <source>
        <dbReference type="Proteomes" id="UP000002279"/>
    </source>
</evidence>
<feature type="compositionally biased region" description="Acidic residues" evidence="2">
    <location>
        <begin position="411"/>
        <end position="430"/>
    </location>
</feature>
<dbReference type="GO" id="GO:0051246">
    <property type="term" value="P:regulation of protein metabolic process"/>
    <property type="evidence" value="ECO:0007669"/>
    <property type="project" value="UniProtKB-ARBA"/>
</dbReference>
<dbReference type="CTD" id="84919"/>
<feature type="compositionally biased region" description="Basic and acidic residues" evidence="2">
    <location>
        <begin position="475"/>
        <end position="486"/>
    </location>
</feature>
<feature type="domain" description="Protein phosphatase 1 regulatory subunit 15B N-terminal" evidence="3">
    <location>
        <begin position="28"/>
        <end position="369"/>
    </location>
</feature>
<dbReference type="GeneID" id="100075338"/>
<dbReference type="GO" id="GO:0034976">
    <property type="term" value="P:response to endoplasmic reticulum stress"/>
    <property type="evidence" value="ECO:0000318"/>
    <property type="project" value="GO_Central"/>
</dbReference>
<feature type="compositionally biased region" description="Polar residues" evidence="2">
    <location>
        <begin position="454"/>
        <end position="468"/>
    </location>
</feature>
<organism evidence="5 6">
    <name type="scientific">Ornithorhynchus anatinus</name>
    <name type="common">Duckbill platypus</name>
    <dbReference type="NCBI Taxonomy" id="9258"/>
    <lineage>
        <taxon>Eukaryota</taxon>
        <taxon>Metazoa</taxon>
        <taxon>Chordata</taxon>
        <taxon>Craniata</taxon>
        <taxon>Vertebrata</taxon>
        <taxon>Euteleostomi</taxon>
        <taxon>Mammalia</taxon>
        <taxon>Monotremata</taxon>
        <taxon>Ornithorhynchidae</taxon>
        <taxon>Ornithorhynchus</taxon>
    </lineage>
</organism>
<dbReference type="OMA" id="GDSPTQC"/>
<dbReference type="PANTHER" id="PTHR16489:SF11">
    <property type="entry name" value="PROTEIN PHOSPHATASE 1 REGULATORY SUBUNIT 15B"/>
    <property type="match status" value="1"/>
</dbReference>